<sequence>MGACVSTPQGCVGGKFKKSSKRKNRRRRRKGSKTIAFSALSEGSHRSDPIDHCSFSNPTFQGSYDEAWFDTVGKFESDCDEDYQSLPDDNQSINSFEGASSSSISSSGDANHGDHNVNRHSATPDQIHRPGNSARVHSVSSSESQVARDSHSQAMNPDDAEPQLKGCGHSSEGNEPVFIDEISSTAGESSAKGDGILDNCGILPSNCLPCLATTINSVEKRKSLSSSPPSGLKKAALKLSFKWKEGNPNAALCECSRISSKALLQRPIAGSQVPFCPAEKKMLDCWSHIEPDSFKVRGVNYAKDKKKEFAPNHAAYYPFGVDVFLSHRKVDHIARFVEMPTATYSGTLPPILVVNVQIPLYSAAIFQGETDGEGMSIVLYFKLSDAYAEELTSHFQENIRKLIDDEVERVKGFPVDNVVPFRERLKILGRVANVEDLPMSAAERKLMQAYNEKPVLSRPQHEFYLGNRPEELPEEILCCIRLNGIDYVNYQQLGMGPEIL</sequence>
<feature type="region of interest" description="Disordered" evidence="1">
    <location>
        <begin position="79"/>
        <end position="175"/>
    </location>
</feature>
<dbReference type="PANTHER" id="PTHR31558">
    <property type="entry name" value="CW14 PROTEIN"/>
    <property type="match status" value="1"/>
</dbReference>
<feature type="compositionally biased region" description="Basic residues" evidence="1">
    <location>
        <begin position="15"/>
        <end position="32"/>
    </location>
</feature>
<accession>A0A9I9D2E1</accession>
<dbReference type="Pfam" id="PF07059">
    <property type="entry name" value="EDR2_C"/>
    <property type="match status" value="1"/>
</dbReference>
<dbReference type="Gramene" id="MELO3C012045.2.1">
    <property type="protein sequence ID" value="MELO3C012045.2.1"/>
    <property type="gene ID" value="MELO3C012045.2"/>
</dbReference>
<feature type="compositionally biased region" description="Low complexity" evidence="1">
    <location>
        <begin position="133"/>
        <end position="145"/>
    </location>
</feature>
<evidence type="ECO:0000313" key="3">
    <source>
        <dbReference type="EnsemblPlants" id="MELO3C012045.2.1"/>
    </source>
</evidence>
<organism evidence="3">
    <name type="scientific">Cucumis melo</name>
    <name type="common">Muskmelon</name>
    <dbReference type="NCBI Taxonomy" id="3656"/>
    <lineage>
        <taxon>Eukaryota</taxon>
        <taxon>Viridiplantae</taxon>
        <taxon>Streptophyta</taxon>
        <taxon>Embryophyta</taxon>
        <taxon>Tracheophyta</taxon>
        <taxon>Spermatophyta</taxon>
        <taxon>Magnoliopsida</taxon>
        <taxon>eudicotyledons</taxon>
        <taxon>Gunneridae</taxon>
        <taxon>Pentapetalae</taxon>
        <taxon>rosids</taxon>
        <taxon>fabids</taxon>
        <taxon>Cucurbitales</taxon>
        <taxon>Cucurbitaceae</taxon>
        <taxon>Benincaseae</taxon>
        <taxon>Cucumis</taxon>
    </lineage>
</organism>
<evidence type="ECO:0000259" key="2">
    <source>
        <dbReference type="Pfam" id="PF07059"/>
    </source>
</evidence>
<name>A0A9I9D2E1_CUCME</name>
<dbReference type="PANTHER" id="PTHR31558:SF3">
    <property type="entry name" value="CW14 PROTEIN"/>
    <property type="match status" value="1"/>
</dbReference>
<protein>
    <recommendedName>
        <fullName evidence="2">Protein ENHANCED DISEASE RESISTANCE 2 C-terminal domain-containing protein</fullName>
    </recommendedName>
</protein>
<reference evidence="3" key="1">
    <citation type="submission" date="2023-03" db="UniProtKB">
        <authorList>
            <consortium name="EnsemblPlants"/>
        </authorList>
    </citation>
    <scope>IDENTIFICATION</scope>
</reference>
<dbReference type="InterPro" id="IPR009769">
    <property type="entry name" value="EDR2_C"/>
</dbReference>
<dbReference type="EnsemblPlants" id="MELO3C012045.2.1">
    <property type="protein sequence ID" value="MELO3C012045.2.1"/>
    <property type="gene ID" value="MELO3C012045.2"/>
</dbReference>
<dbReference type="AlphaFoldDB" id="A0A9I9D2E1"/>
<evidence type="ECO:0000256" key="1">
    <source>
        <dbReference type="SAM" id="MobiDB-lite"/>
    </source>
</evidence>
<feature type="compositionally biased region" description="Polar residues" evidence="1">
    <location>
        <begin position="87"/>
        <end position="99"/>
    </location>
</feature>
<feature type="domain" description="Protein ENHANCED DISEASE RESISTANCE 2 C-terminal" evidence="2">
    <location>
        <begin position="286"/>
        <end position="458"/>
    </location>
</feature>
<feature type="region of interest" description="Disordered" evidence="1">
    <location>
        <begin position="1"/>
        <end position="50"/>
    </location>
</feature>
<proteinExistence type="predicted"/>